<dbReference type="SUPFAM" id="SSF82199">
    <property type="entry name" value="SET domain"/>
    <property type="match status" value="1"/>
</dbReference>
<dbReference type="GO" id="GO:0016279">
    <property type="term" value="F:protein-lysine N-methyltransferase activity"/>
    <property type="evidence" value="ECO:0007669"/>
    <property type="project" value="TreeGrafter"/>
</dbReference>
<dbReference type="Proteomes" id="UP001485043">
    <property type="component" value="Unassembled WGS sequence"/>
</dbReference>
<keyword evidence="6" id="KW-1185">Reference proteome</keyword>
<evidence type="ECO:0000313" key="5">
    <source>
        <dbReference type="EMBL" id="KAK9868113.1"/>
    </source>
</evidence>
<evidence type="ECO:0000259" key="4">
    <source>
        <dbReference type="Pfam" id="PF09273"/>
    </source>
</evidence>
<evidence type="ECO:0000256" key="2">
    <source>
        <dbReference type="ARBA" id="ARBA00022679"/>
    </source>
</evidence>
<organism evidence="5 6">
    <name type="scientific">Apatococcus fuscideae</name>
    <dbReference type="NCBI Taxonomy" id="2026836"/>
    <lineage>
        <taxon>Eukaryota</taxon>
        <taxon>Viridiplantae</taxon>
        <taxon>Chlorophyta</taxon>
        <taxon>core chlorophytes</taxon>
        <taxon>Trebouxiophyceae</taxon>
        <taxon>Chlorellales</taxon>
        <taxon>Chlorellaceae</taxon>
        <taxon>Apatococcus</taxon>
    </lineage>
</organism>
<protein>
    <recommendedName>
        <fullName evidence="4">Rubisco LSMT substrate-binding domain-containing protein</fullName>
    </recommendedName>
</protein>
<keyword evidence="2" id="KW-0808">Transferase</keyword>
<dbReference type="Pfam" id="PF09273">
    <property type="entry name" value="Rubis-subs-bind"/>
    <property type="match status" value="1"/>
</dbReference>
<dbReference type="SUPFAM" id="SSF81822">
    <property type="entry name" value="RuBisCo LSMT C-terminal, substrate-binding domain"/>
    <property type="match status" value="1"/>
</dbReference>
<dbReference type="InterPro" id="IPR036464">
    <property type="entry name" value="Rubisco_LSMT_subst-bd_sf"/>
</dbReference>
<sequence length="493" mass="54986">MTMQAPLVSQLRFRCWCGTSSGSLRPQKVTVRRKGSSPAAVQVAALATQPSLQSQQLCSWAQSLSWSPQPSSPSPDDSSASPALWLQRDARRGEGLITVPCSLWITLGTVRRSQIGPHVDGLEPWLQLALFLLHERAMQEAGKAAGAPFTGYIMSLPQEPLLPLVWREEELGWLDGTQLLDTLAGYRQFFEGRHEELQESLFSQQPGLFPSEDACSFQSFLWAAAMVRSRVHAPLEQQRIALVPLADLVQHRRGEEQEWVVKGRGASESLEIRAGRPHTAGETVAMDFGIGKTDSQVALDYGCFDDTTRGPGFLLPLELPEEDRNFDDKADIVELSGLGVSQQFTLSSQEDPSTELLAFLRLMNLRGADSFLLEALFRNEAWGFMQMPVSEPNEKAVYDSMIEGCREAMAGRPALGQEYAALKRAEPGSRQELAYQVRVSELEALQHTLDFFQQRMAKLDKLEYYQERRLKGLGLLDDNGINTYDDFFKDSIA</sequence>
<name>A0AAW1TGZ1_9CHLO</name>
<proteinExistence type="predicted"/>
<reference evidence="5 6" key="1">
    <citation type="journal article" date="2024" name="Nat. Commun.">
        <title>Phylogenomics reveals the evolutionary origins of lichenization in chlorophyte algae.</title>
        <authorList>
            <person name="Puginier C."/>
            <person name="Libourel C."/>
            <person name="Otte J."/>
            <person name="Skaloud P."/>
            <person name="Haon M."/>
            <person name="Grisel S."/>
            <person name="Petersen M."/>
            <person name="Berrin J.G."/>
            <person name="Delaux P.M."/>
            <person name="Dal Grande F."/>
            <person name="Keller J."/>
        </authorList>
    </citation>
    <scope>NUCLEOTIDE SEQUENCE [LARGE SCALE GENOMIC DNA]</scope>
    <source>
        <strain evidence="5 6">SAG 2523</strain>
    </source>
</reference>
<gene>
    <name evidence="5" type="ORF">WJX84_011104</name>
</gene>
<keyword evidence="1" id="KW-0489">Methyltransferase</keyword>
<dbReference type="InterPro" id="IPR015353">
    <property type="entry name" value="Rubisco_LSMT_subst-bd"/>
</dbReference>
<dbReference type="PANTHER" id="PTHR13271">
    <property type="entry name" value="UNCHARACTERIZED PUTATIVE METHYLTRANSFERASE"/>
    <property type="match status" value="1"/>
</dbReference>
<evidence type="ECO:0000256" key="3">
    <source>
        <dbReference type="ARBA" id="ARBA00022691"/>
    </source>
</evidence>
<dbReference type="EMBL" id="JALJOV010000045">
    <property type="protein sequence ID" value="KAK9868113.1"/>
    <property type="molecule type" value="Genomic_DNA"/>
</dbReference>
<keyword evidence="3" id="KW-0949">S-adenosyl-L-methionine</keyword>
<evidence type="ECO:0000313" key="6">
    <source>
        <dbReference type="Proteomes" id="UP001485043"/>
    </source>
</evidence>
<dbReference type="InterPro" id="IPR050600">
    <property type="entry name" value="SETD3_SETD6_MTase"/>
</dbReference>
<evidence type="ECO:0000256" key="1">
    <source>
        <dbReference type="ARBA" id="ARBA00022603"/>
    </source>
</evidence>
<dbReference type="AlphaFoldDB" id="A0AAW1TGZ1"/>
<dbReference type="Gene3D" id="3.90.1410.10">
    <property type="entry name" value="set domain protein methyltransferase, domain 1"/>
    <property type="match status" value="1"/>
</dbReference>
<accession>A0AAW1TGZ1</accession>
<feature type="domain" description="Rubisco LSMT substrate-binding" evidence="4">
    <location>
        <begin position="320"/>
        <end position="445"/>
    </location>
</feature>
<dbReference type="GO" id="GO:0032259">
    <property type="term" value="P:methylation"/>
    <property type="evidence" value="ECO:0007669"/>
    <property type="project" value="UniProtKB-KW"/>
</dbReference>
<dbReference type="InterPro" id="IPR046341">
    <property type="entry name" value="SET_dom_sf"/>
</dbReference>
<comment type="caution">
    <text evidence="5">The sequence shown here is derived from an EMBL/GenBank/DDBJ whole genome shotgun (WGS) entry which is preliminary data.</text>
</comment>
<dbReference type="Gene3D" id="3.90.1420.10">
    <property type="entry name" value="Rubisco LSMT, substrate-binding domain"/>
    <property type="match status" value="1"/>
</dbReference>